<feature type="compositionally biased region" description="Basic and acidic residues" evidence="1">
    <location>
        <begin position="100"/>
        <end position="109"/>
    </location>
</feature>
<keyword evidence="5" id="KW-1185">Reference proteome</keyword>
<feature type="region of interest" description="Disordered" evidence="1">
    <location>
        <begin position="89"/>
        <end position="152"/>
    </location>
</feature>
<organism evidence="3 4">
    <name type="scientific">Exophiala sideris</name>
    <dbReference type="NCBI Taxonomy" id="1016849"/>
    <lineage>
        <taxon>Eukaryota</taxon>
        <taxon>Fungi</taxon>
        <taxon>Dikarya</taxon>
        <taxon>Ascomycota</taxon>
        <taxon>Pezizomycotina</taxon>
        <taxon>Eurotiomycetes</taxon>
        <taxon>Chaetothyriomycetidae</taxon>
        <taxon>Chaetothyriales</taxon>
        <taxon>Herpotrichiellaceae</taxon>
        <taxon>Exophiala</taxon>
    </lineage>
</organism>
<dbReference type="AlphaFoldDB" id="A0A0D1WR77"/>
<evidence type="ECO:0000313" key="3">
    <source>
        <dbReference type="EMBL" id="KIV77576.1"/>
    </source>
</evidence>
<proteinExistence type="predicted"/>
<dbReference type="HOGENOM" id="CLU_152060_0_0_1"/>
<dbReference type="OrthoDB" id="5373857at2759"/>
<feature type="region of interest" description="Disordered" evidence="1">
    <location>
        <begin position="1"/>
        <end position="34"/>
    </location>
</feature>
<dbReference type="EMBL" id="JAVRRF010000018">
    <property type="protein sequence ID" value="KAK5056461.1"/>
    <property type="molecule type" value="Genomic_DNA"/>
</dbReference>
<protein>
    <submittedName>
        <fullName evidence="3">Uncharacterized protein</fullName>
    </submittedName>
</protein>
<sequence length="152" mass="15327">MSAGGGGPGPAPPNPTRPKRPPGAPPPGHPLGPLANPWGRRVLLAGTLLAAVYFVMPGKPNAPGVSADTFKTPGVKNIERAYQSGGATATRTIAYGGTKQGERGGETPREGGATGTPGGHDQDGIGFDQRPGPMSGVGEKWNEIHYGSGKGK</sequence>
<evidence type="ECO:0000313" key="4">
    <source>
        <dbReference type="Proteomes" id="UP000053599"/>
    </source>
</evidence>
<reference evidence="3 4" key="1">
    <citation type="submission" date="2015-01" db="EMBL/GenBank/DDBJ databases">
        <title>The Genome Sequence of Exophiala sideris CBS121828.</title>
        <authorList>
            <consortium name="The Broad Institute Genomics Platform"/>
            <person name="Cuomo C."/>
            <person name="de Hoog S."/>
            <person name="Gorbushina A."/>
            <person name="Stielow B."/>
            <person name="Teixiera M."/>
            <person name="Abouelleil A."/>
            <person name="Chapman S.B."/>
            <person name="Priest M."/>
            <person name="Young S.K."/>
            <person name="Wortman J."/>
            <person name="Nusbaum C."/>
            <person name="Birren B."/>
        </authorList>
    </citation>
    <scope>NUCLEOTIDE SEQUENCE [LARGE SCALE GENOMIC DNA]</scope>
    <source>
        <strain evidence="3 4">CBS 121828</strain>
    </source>
</reference>
<dbReference type="EMBL" id="KN846954">
    <property type="protein sequence ID" value="KIV77576.1"/>
    <property type="molecule type" value="Genomic_DNA"/>
</dbReference>
<dbReference type="Proteomes" id="UP001345691">
    <property type="component" value="Unassembled WGS sequence"/>
</dbReference>
<evidence type="ECO:0000313" key="5">
    <source>
        <dbReference type="Proteomes" id="UP001345691"/>
    </source>
</evidence>
<evidence type="ECO:0000313" key="2">
    <source>
        <dbReference type="EMBL" id="KAK5056461.1"/>
    </source>
</evidence>
<feature type="compositionally biased region" description="Pro residues" evidence="1">
    <location>
        <begin position="9"/>
        <end position="30"/>
    </location>
</feature>
<gene>
    <name evidence="2" type="ORF">LTR69_008002</name>
    <name evidence="3" type="ORF">PV11_09365</name>
</gene>
<dbReference type="Proteomes" id="UP000053599">
    <property type="component" value="Unassembled WGS sequence"/>
</dbReference>
<accession>A0A0D1WR77</accession>
<reference evidence="2 5" key="2">
    <citation type="submission" date="2023-08" db="EMBL/GenBank/DDBJ databases">
        <title>Black Yeasts Isolated from many extreme environments.</title>
        <authorList>
            <person name="Coleine C."/>
            <person name="Stajich J.E."/>
            <person name="Selbmann L."/>
        </authorList>
    </citation>
    <scope>NUCLEOTIDE SEQUENCE [LARGE SCALE GENOMIC DNA]</scope>
    <source>
        <strain evidence="2 5">CCFEE 6328</strain>
    </source>
</reference>
<evidence type="ECO:0000256" key="1">
    <source>
        <dbReference type="SAM" id="MobiDB-lite"/>
    </source>
</evidence>
<name>A0A0D1WR77_9EURO</name>